<dbReference type="InterPro" id="IPR058551">
    <property type="entry name" value="Plasmid_parti_C"/>
</dbReference>
<keyword evidence="3" id="KW-0614">Plasmid</keyword>
<protein>
    <submittedName>
        <fullName evidence="3">Permease</fullName>
    </submittedName>
</protein>
<dbReference type="Pfam" id="PF25882">
    <property type="entry name" value="Plasmid_parti_C"/>
    <property type="match status" value="1"/>
</dbReference>
<keyword evidence="4" id="KW-1185">Reference proteome</keyword>
<sequence>MKNITLNSRGLNDDKLMVISDKEHLTRYEELKQNIKNNLKKQIFFKLENIRNLKEIRDNKYYKYDGYKSFNQFILDYNFSKTQIYAHLKLADAMETGLIEEQDIIQNGINQCLEVIRNNKNAIKPSKQNPIKPLRFQLKSEVCYAYFKEHIKLASFLLEKIYCSKKEWLEEIIQEFEELRSNK</sequence>
<evidence type="ECO:0000313" key="4">
    <source>
        <dbReference type="Proteomes" id="UP000244655"/>
    </source>
</evidence>
<feature type="domain" description="Plasmid partition protein putative N-terminal" evidence="1">
    <location>
        <begin position="19"/>
        <end position="121"/>
    </location>
</feature>
<evidence type="ECO:0000259" key="1">
    <source>
        <dbReference type="Pfam" id="PF01672"/>
    </source>
</evidence>
<name>A0A2S1LYE7_9SPIR</name>
<dbReference type="RefSeq" id="WP_108729733.1">
    <property type="nucleotide sequence ID" value="NZ_CP025787.1"/>
</dbReference>
<dbReference type="NCBIfam" id="NF033725">
    <property type="entry name" value="borfam_49"/>
    <property type="match status" value="1"/>
</dbReference>
<dbReference type="EMBL" id="CP025787">
    <property type="protein sequence ID" value="AWG43337.1"/>
    <property type="molecule type" value="Genomic_DNA"/>
</dbReference>
<gene>
    <name evidence="3" type="ORF">CR532_04885</name>
</gene>
<dbReference type="AlphaFoldDB" id="A0A2S1LYE7"/>
<organism evidence="3 4">
    <name type="scientific">Candidatus Borreliella tachyglossi</name>
    <dbReference type="NCBI Taxonomy" id="1964448"/>
    <lineage>
        <taxon>Bacteria</taxon>
        <taxon>Pseudomonadati</taxon>
        <taxon>Spirochaetota</taxon>
        <taxon>Spirochaetia</taxon>
        <taxon>Spirochaetales</taxon>
        <taxon>Borreliaceae</taxon>
        <taxon>Borreliella</taxon>
    </lineage>
</organism>
<geneLocation type="plasmid" evidence="3 4">
    <name>pl29</name>
</geneLocation>
<dbReference type="Proteomes" id="UP000244655">
    <property type="component" value="Plasmid pl29"/>
</dbReference>
<proteinExistence type="predicted"/>
<reference evidence="3 4" key="1">
    <citation type="submission" date="2018-01" db="EMBL/GenBank/DDBJ databases">
        <title>Genome sequence of Borrelia tachyglossi.</title>
        <authorList>
            <person name="Gofton A.W."/>
        </authorList>
    </citation>
    <scope>NUCLEOTIDE SEQUENCE [LARGE SCALE GENOMIC DNA]</scope>
    <source>
        <strain evidence="3 4">Bc-F10-1268</strain>
        <plasmid evidence="3 4">pl29</plasmid>
    </source>
</reference>
<accession>A0A2S1LYE7</accession>
<dbReference type="InterPro" id="IPR002596">
    <property type="entry name" value="Plasmid_parti"/>
</dbReference>
<dbReference type="InterPro" id="IPR058550">
    <property type="entry name" value="Plasmid_parti_N"/>
</dbReference>
<evidence type="ECO:0000313" key="3">
    <source>
        <dbReference type="EMBL" id="AWG43337.1"/>
    </source>
</evidence>
<evidence type="ECO:0000259" key="2">
    <source>
        <dbReference type="Pfam" id="PF25882"/>
    </source>
</evidence>
<feature type="domain" description="Plasmid partition protein putative C-terminal" evidence="2">
    <location>
        <begin position="127"/>
        <end position="178"/>
    </location>
</feature>
<dbReference type="Pfam" id="PF01672">
    <property type="entry name" value="Plasmid_parti_N"/>
    <property type="match status" value="1"/>
</dbReference>